<dbReference type="KEGG" id="mpro:BJP34_22540"/>
<dbReference type="NCBIfam" id="TIGR00377">
    <property type="entry name" value="ant_ant_sig"/>
    <property type="match status" value="1"/>
</dbReference>
<protein>
    <recommendedName>
        <fullName evidence="2">Anti-sigma factor antagonist</fullName>
    </recommendedName>
</protein>
<evidence type="ECO:0000256" key="1">
    <source>
        <dbReference type="ARBA" id="ARBA00009013"/>
    </source>
</evidence>
<sequence>MSIVVKVVQPTGILDGTKAGDFRQEVTELVKSNADIILINFQDVTFMDSSGLGALVLALKTIRAAGSKMYICSVNEQIRMLFELTSMDRVFDIFPTREDFESEVLSTTT</sequence>
<dbReference type="CDD" id="cd07043">
    <property type="entry name" value="STAS_anti-anti-sigma_factors"/>
    <property type="match status" value="1"/>
</dbReference>
<dbReference type="EMBL" id="CP017599">
    <property type="protein sequence ID" value="AOX04472.1"/>
    <property type="molecule type" value="Genomic_DNA"/>
</dbReference>
<dbReference type="GO" id="GO:0043856">
    <property type="term" value="F:anti-sigma factor antagonist activity"/>
    <property type="evidence" value="ECO:0007669"/>
    <property type="project" value="InterPro"/>
</dbReference>
<feature type="domain" description="STAS" evidence="3">
    <location>
        <begin position="5"/>
        <end position="107"/>
    </location>
</feature>
<evidence type="ECO:0000256" key="2">
    <source>
        <dbReference type="RuleBase" id="RU003749"/>
    </source>
</evidence>
<reference evidence="5" key="1">
    <citation type="submission" date="2016-10" db="EMBL/GenBank/DDBJ databases">
        <title>Comparative genomics uncovers the prolific and rare metabolic potential of the cyanobacterial genus Moorea.</title>
        <authorList>
            <person name="Leao T."/>
            <person name="Castelao G."/>
            <person name="Korobeynikov A."/>
            <person name="Monroe E.A."/>
            <person name="Podell S."/>
            <person name="Glukhov E."/>
            <person name="Allen E."/>
            <person name="Gerwick W.H."/>
            <person name="Gerwick L."/>
        </authorList>
    </citation>
    <scope>NUCLEOTIDE SEQUENCE [LARGE SCALE GENOMIC DNA]</scope>
    <source>
        <strain evidence="5">PAL-8-15-08-1</strain>
    </source>
</reference>
<name>A0A1D8U3J3_9CYAN</name>
<dbReference type="InterPro" id="IPR003658">
    <property type="entry name" value="Anti-sigma_ant"/>
</dbReference>
<dbReference type="InterPro" id="IPR002645">
    <property type="entry name" value="STAS_dom"/>
</dbReference>
<dbReference type="PANTHER" id="PTHR33495:SF2">
    <property type="entry name" value="ANTI-SIGMA FACTOR ANTAGONIST TM_1081-RELATED"/>
    <property type="match status" value="1"/>
</dbReference>
<dbReference type="Gene3D" id="3.30.750.24">
    <property type="entry name" value="STAS domain"/>
    <property type="match status" value="1"/>
</dbReference>
<dbReference type="SUPFAM" id="SSF52091">
    <property type="entry name" value="SpoIIaa-like"/>
    <property type="match status" value="1"/>
</dbReference>
<dbReference type="STRING" id="1458985.BJP34_22540"/>
<evidence type="ECO:0000313" key="5">
    <source>
        <dbReference type="Proteomes" id="UP000177870"/>
    </source>
</evidence>
<comment type="similarity">
    <text evidence="1 2">Belongs to the anti-sigma-factor antagonist family.</text>
</comment>
<dbReference type="Pfam" id="PF01740">
    <property type="entry name" value="STAS"/>
    <property type="match status" value="1"/>
</dbReference>
<dbReference type="PANTHER" id="PTHR33495">
    <property type="entry name" value="ANTI-SIGMA FACTOR ANTAGONIST TM_1081-RELATED-RELATED"/>
    <property type="match status" value="1"/>
</dbReference>
<organism evidence="4 5">
    <name type="scientific">Moorena producens PAL-8-15-08-1</name>
    <dbReference type="NCBI Taxonomy" id="1458985"/>
    <lineage>
        <taxon>Bacteria</taxon>
        <taxon>Bacillati</taxon>
        <taxon>Cyanobacteriota</taxon>
        <taxon>Cyanophyceae</taxon>
        <taxon>Coleofasciculales</taxon>
        <taxon>Coleofasciculaceae</taxon>
        <taxon>Moorena</taxon>
    </lineage>
</organism>
<dbReference type="RefSeq" id="WP_070396830.1">
    <property type="nucleotide sequence ID" value="NZ_CP017599.1"/>
</dbReference>
<accession>A0A1D8U3J3</accession>
<dbReference type="AlphaFoldDB" id="A0A1D8U3J3"/>
<dbReference type="OrthoDB" id="9796076at2"/>
<dbReference type="Proteomes" id="UP000177870">
    <property type="component" value="Chromosome"/>
</dbReference>
<evidence type="ECO:0000313" key="4">
    <source>
        <dbReference type="EMBL" id="AOX04472.1"/>
    </source>
</evidence>
<dbReference type="InterPro" id="IPR036513">
    <property type="entry name" value="STAS_dom_sf"/>
</dbReference>
<dbReference type="PROSITE" id="PS50801">
    <property type="entry name" value="STAS"/>
    <property type="match status" value="1"/>
</dbReference>
<proteinExistence type="inferred from homology"/>
<gene>
    <name evidence="4" type="ORF">BJP34_22540</name>
</gene>
<evidence type="ECO:0000259" key="3">
    <source>
        <dbReference type="PROSITE" id="PS50801"/>
    </source>
</evidence>